<organism evidence="1">
    <name type="scientific">marine metagenome</name>
    <dbReference type="NCBI Taxonomy" id="408172"/>
    <lineage>
        <taxon>unclassified sequences</taxon>
        <taxon>metagenomes</taxon>
        <taxon>ecological metagenomes</taxon>
    </lineage>
</organism>
<dbReference type="EMBL" id="UINC01004817">
    <property type="protein sequence ID" value="SVA17057.1"/>
    <property type="molecule type" value="Genomic_DNA"/>
</dbReference>
<evidence type="ECO:0000313" key="1">
    <source>
        <dbReference type="EMBL" id="SVA17057.1"/>
    </source>
</evidence>
<proteinExistence type="predicted"/>
<protein>
    <submittedName>
        <fullName evidence="1">Uncharacterized protein</fullName>
    </submittedName>
</protein>
<sequence length="42" mass="4850">MNKQYEVFNMIILLVVKNTPLRGFLLSVNDGLLKDNNYHNGL</sequence>
<dbReference type="AlphaFoldDB" id="A0A381TQE0"/>
<accession>A0A381TQE0</accession>
<gene>
    <name evidence="1" type="ORF">METZ01_LOCUS69911</name>
</gene>
<name>A0A381TQE0_9ZZZZ</name>
<reference evidence="1" key="1">
    <citation type="submission" date="2018-05" db="EMBL/GenBank/DDBJ databases">
        <authorList>
            <person name="Lanie J.A."/>
            <person name="Ng W.-L."/>
            <person name="Kazmierczak K.M."/>
            <person name="Andrzejewski T.M."/>
            <person name="Davidsen T.M."/>
            <person name="Wayne K.J."/>
            <person name="Tettelin H."/>
            <person name="Glass J.I."/>
            <person name="Rusch D."/>
            <person name="Podicherti R."/>
            <person name="Tsui H.-C.T."/>
            <person name="Winkler M.E."/>
        </authorList>
    </citation>
    <scope>NUCLEOTIDE SEQUENCE</scope>
</reference>